<keyword evidence="4" id="KW-1185">Reference proteome</keyword>
<reference evidence="3" key="1">
    <citation type="journal article" date="2019" name="PLoS Negl. Trop. Dis.">
        <title>Revisiting the worldwide diversity of Leptospira species in the environment.</title>
        <authorList>
            <person name="Vincent A.T."/>
            <person name="Schiettekatte O."/>
            <person name="Bourhy P."/>
            <person name="Veyrier F.J."/>
            <person name="Picardeau M."/>
        </authorList>
    </citation>
    <scope>NUCLEOTIDE SEQUENCE [LARGE SCALE GENOMIC DNA]</scope>
    <source>
        <strain evidence="3">201601109</strain>
    </source>
</reference>
<keyword evidence="1" id="KW-0812">Transmembrane</keyword>
<dbReference type="EMBL" id="RQHU01000019">
    <property type="protein sequence ID" value="TGN12528.1"/>
    <property type="molecule type" value="Genomic_DNA"/>
</dbReference>
<evidence type="ECO:0000256" key="1">
    <source>
        <dbReference type="SAM" id="Phobius"/>
    </source>
</evidence>
<sequence length="367" mass="40964">MFRVRRKPLSGFVFFMIGMFVFQSCIYDFYRKEFVSEKKKNYELLLLALLGLMPNPNQKLFGFVPGYSRNLSDSQFVTSDIFPKTGKKKIVFIHGWNPAERDSDPVTNDEKKIQNLKNTFSNGIIHFQEGRESANAEFDLYLYTYRTSNSILVNGRQFHSTLRSQFSDSDQVYIVAHSMGGLVTRVALAPENGFLPFVRLVVTLASPQFGSPFATPSFLNSNPFLNELGSYLVGTQGGSELSYTNQGAGQTSLAGANNQVLDTLNQSYLNSGMNGRFVSFGGVMTGCNDGETEYYNIGCNLLSNAGFTQSDGIVPMNSAFLGNLTHKQIQVADVDHSMMAFQTKNIDDTKSRDLFMKVISEIRNSPY</sequence>
<accession>A0A6H3NLN7</accession>
<dbReference type="Proteomes" id="UP000297649">
    <property type="component" value="Unassembled WGS sequence"/>
</dbReference>
<dbReference type="Pfam" id="PF07819">
    <property type="entry name" value="PGAP1"/>
    <property type="match status" value="1"/>
</dbReference>
<name>A0A6H3NLN7_9LEPT</name>
<organism evidence="3 4">
    <name type="scientific">Leptospira bandrabouensis</name>
    <dbReference type="NCBI Taxonomy" id="2484903"/>
    <lineage>
        <taxon>Bacteria</taxon>
        <taxon>Pseudomonadati</taxon>
        <taxon>Spirochaetota</taxon>
        <taxon>Spirochaetia</taxon>
        <taxon>Leptospirales</taxon>
        <taxon>Leptospiraceae</taxon>
        <taxon>Leptospira</taxon>
    </lineage>
</organism>
<dbReference type="Gene3D" id="3.40.50.1820">
    <property type="entry name" value="alpha/beta hydrolase"/>
    <property type="match status" value="1"/>
</dbReference>
<evidence type="ECO:0000313" key="3">
    <source>
        <dbReference type="EMBL" id="TGN12528.1"/>
    </source>
</evidence>
<protein>
    <recommendedName>
        <fullName evidence="2">GPI inositol-deacylase PGAP1-like alpha/beta domain-containing protein</fullName>
    </recommendedName>
</protein>
<dbReference type="SUPFAM" id="SSF53474">
    <property type="entry name" value="alpha/beta-Hydrolases"/>
    <property type="match status" value="1"/>
</dbReference>
<dbReference type="PROSITE" id="PS51257">
    <property type="entry name" value="PROKAR_LIPOPROTEIN"/>
    <property type="match status" value="1"/>
</dbReference>
<gene>
    <name evidence="3" type="ORF">EHR08_14250</name>
</gene>
<feature type="transmembrane region" description="Helical" evidence="1">
    <location>
        <begin position="12"/>
        <end position="30"/>
    </location>
</feature>
<feature type="domain" description="GPI inositol-deacylase PGAP1-like alpha/beta" evidence="2">
    <location>
        <begin position="163"/>
        <end position="215"/>
    </location>
</feature>
<dbReference type="InterPro" id="IPR012908">
    <property type="entry name" value="PGAP1-ab_dom-like"/>
</dbReference>
<keyword evidence="1" id="KW-1133">Transmembrane helix</keyword>
<dbReference type="InterPro" id="IPR029058">
    <property type="entry name" value="AB_hydrolase_fold"/>
</dbReference>
<dbReference type="OrthoDB" id="556502at2"/>
<dbReference type="GO" id="GO:0016788">
    <property type="term" value="F:hydrolase activity, acting on ester bonds"/>
    <property type="evidence" value="ECO:0007669"/>
    <property type="project" value="InterPro"/>
</dbReference>
<evidence type="ECO:0000259" key="2">
    <source>
        <dbReference type="Pfam" id="PF07819"/>
    </source>
</evidence>
<comment type="caution">
    <text evidence="3">The sequence shown here is derived from an EMBL/GenBank/DDBJ whole genome shotgun (WGS) entry which is preliminary data.</text>
</comment>
<proteinExistence type="predicted"/>
<evidence type="ECO:0000313" key="4">
    <source>
        <dbReference type="Proteomes" id="UP000297649"/>
    </source>
</evidence>
<dbReference type="RefSeq" id="WP_135744289.1">
    <property type="nucleotide sequence ID" value="NZ_RQHT01000012.1"/>
</dbReference>
<dbReference type="AlphaFoldDB" id="A0A6H3NLN7"/>
<keyword evidence="1" id="KW-0472">Membrane</keyword>